<evidence type="ECO:0000256" key="4">
    <source>
        <dbReference type="PROSITE-ProRule" id="PRU00169"/>
    </source>
</evidence>
<dbReference type="InterPro" id="IPR001789">
    <property type="entry name" value="Sig_transdc_resp-reg_receiver"/>
</dbReference>
<dbReference type="InterPro" id="IPR003594">
    <property type="entry name" value="HATPase_dom"/>
</dbReference>
<dbReference type="Gene3D" id="3.40.50.2300">
    <property type="match status" value="1"/>
</dbReference>
<dbReference type="SMART" id="SM00448">
    <property type="entry name" value="REC"/>
    <property type="match status" value="1"/>
</dbReference>
<dbReference type="SUPFAM" id="SSF46894">
    <property type="entry name" value="C-terminal effector domain of the bipartite response regulators"/>
    <property type="match status" value="1"/>
</dbReference>
<dbReference type="PROSITE" id="PS50043">
    <property type="entry name" value="HTH_LUXR_2"/>
    <property type="match status" value="1"/>
</dbReference>
<dbReference type="PROSITE" id="PS00622">
    <property type="entry name" value="HTH_LUXR_1"/>
    <property type="match status" value="1"/>
</dbReference>
<reference evidence="8 9" key="1">
    <citation type="submission" date="2019-09" db="EMBL/GenBank/DDBJ databases">
        <title>Genome sequence of Roseospira marina, one of the more divergent members of the non-sulfur purple photosynthetic bacterial family, the Rhodospirillaceae.</title>
        <authorList>
            <person name="Meyer T."/>
            <person name="Kyndt J."/>
        </authorList>
    </citation>
    <scope>NUCLEOTIDE SEQUENCE [LARGE SCALE GENOMIC DNA]</scope>
    <source>
        <strain evidence="8 9">DSM 15113</strain>
    </source>
</reference>
<feature type="domain" description="Response regulatory" evidence="7">
    <location>
        <begin position="253"/>
        <end position="372"/>
    </location>
</feature>
<evidence type="ECO:0000313" key="8">
    <source>
        <dbReference type="EMBL" id="KAA5603997.1"/>
    </source>
</evidence>
<proteinExistence type="predicted"/>
<dbReference type="SMART" id="SM00421">
    <property type="entry name" value="HTH_LUXR"/>
    <property type="match status" value="1"/>
</dbReference>
<keyword evidence="1" id="KW-0805">Transcription regulation</keyword>
<dbReference type="CDD" id="cd06170">
    <property type="entry name" value="LuxR_C_like"/>
    <property type="match status" value="1"/>
</dbReference>
<name>A0A5M6I7X7_9PROT</name>
<dbReference type="PROSITE" id="PS50110">
    <property type="entry name" value="RESPONSE_REGULATORY"/>
    <property type="match status" value="1"/>
</dbReference>
<protein>
    <submittedName>
        <fullName evidence="8">Response regulator</fullName>
    </submittedName>
</protein>
<evidence type="ECO:0000259" key="7">
    <source>
        <dbReference type="PROSITE" id="PS50110"/>
    </source>
</evidence>
<dbReference type="GO" id="GO:0003677">
    <property type="term" value="F:DNA binding"/>
    <property type="evidence" value="ECO:0007669"/>
    <property type="project" value="UniProtKB-KW"/>
</dbReference>
<dbReference type="GO" id="GO:0000160">
    <property type="term" value="P:phosphorelay signal transduction system"/>
    <property type="evidence" value="ECO:0007669"/>
    <property type="project" value="InterPro"/>
</dbReference>
<feature type="modified residue" description="4-aspartylphosphate" evidence="4">
    <location>
        <position position="306"/>
    </location>
</feature>
<dbReference type="Gene3D" id="1.10.10.10">
    <property type="entry name" value="Winged helix-like DNA-binding domain superfamily/Winged helix DNA-binding domain"/>
    <property type="match status" value="1"/>
</dbReference>
<dbReference type="RefSeq" id="WP_150063844.1">
    <property type="nucleotide sequence ID" value="NZ_JACHII010000025.1"/>
</dbReference>
<dbReference type="EMBL" id="VWPJ01000025">
    <property type="protein sequence ID" value="KAA5603997.1"/>
    <property type="molecule type" value="Genomic_DNA"/>
</dbReference>
<keyword evidence="4" id="KW-0597">Phosphoprotein</keyword>
<dbReference type="SUPFAM" id="SSF52172">
    <property type="entry name" value="CheY-like"/>
    <property type="match status" value="1"/>
</dbReference>
<feature type="compositionally biased region" description="Basic and acidic residues" evidence="5">
    <location>
        <begin position="1"/>
        <end position="10"/>
    </location>
</feature>
<dbReference type="OrthoDB" id="5287260at2"/>
<feature type="domain" description="HTH luxR-type" evidence="6">
    <location>
        <begin position="388"/>
        <end position="453"/>
    </location>
</feature>
<dbReference type="InterPro" id="IPR011006">
    <property type="entry name" value="CheY-like_superfamily"/>
</dbReference>
<dbReference type="Pfam" id="PF02518">
    <property type="entry name" value="HATPase_c"/>
    <property type="match status" value="1"/>
</dbReference>
<comment type="caution">
    <text evidence="8">The sequence shown here is derived from an EMBL/GenBank/DDBJ whole genome shotgun (WGS) entry which is preliminary data.</text>
</comment>
<sequence>MDSGKHDTVRHTAMLSRAAANATSVTPRHTAAAAREPHRPAADMRPSAADDPDLTIKADPGLVESIRFPLNTVLDPLREDFTSQADAEGLVLRVASCPLSIDGDPRHLTQIVRILLLNVLHHSRHGMILIGCQRRGGHLSIEIRETGTGFPRRPIQDIIGNHVLRDTPPQNHDHDPDPSFAEARRLGDLIGCPVIMRGRPGVGSVFVIKVGRFWEVQGLPAGARAQGWDGTRSPPPRAVPEATVCAGPNASPVILVVDPDPDTCENLRGLVGQWGWQVEGFPSSDAFLSADPAKQPGRRDVCVLIDADLRGGLSGLDLLRWLRQSDRRLPAIMMGRGSAISVAVAAMKAGAMDFLQKPVCGQAALTSIGRALEWSRASRTAEAQHERATGSVAGLTPRQQQVLALVLAGQPSKIIAATLGISQRTVENHRSAIMRKTGARSLPGLTRLALAAGPNAQSWPI</sequence>
<dbReference type="PRINTS" id="PR00038">
    <property type="entry name" value="HTHLUXR"/>
</dbReference>
<keyword evidence="9" id="KW-1185">Reference proteome</keyword>
<keyword evidence="2" id="KW-0238">DNA-binding</keyword>
<dbReference type="PANTHER" id="PTHR44688:SF16">
    <property type="entry name" value="DNA-BINDING TRANSCRIPTIONAL ACTIVATOR DEVR_DOSR"/>
    <property type="match status" value="1"/>
</dbReference>
<dbReference type="InterPro" id="IPR016032">
    <property type="entry name" value="Sig_transdc_resp-reg_C-effctor"/>
</dbReference>
<organism evidence="8 9">
    <name type="scientific">Roseospira marina</name>
    <dbReference type="NCBI Taxonomy" id="140057"/>
    <lineage>
        <taxon>Bacteria</taxon>
        <taxon>Pseudomonadati</taxon>
        <taxon>Pseudomonadota</taxon>
        <taxon>Alphaproteobacteria</taxon>
        <taxon>Rhodospirillales</taxon>
        <taxon>Rhodospirillaceae</taxon>
        <taxon>Roseospira</taxon>
    </lineage>
</organism>
<evidence type="ECO:0000256" key="2">
    <source>
        <dbReference type="ARBA" id="ARBA00023125"/>
    </source>
</evidence>
<dbReference type="Proteomes" id="UP000324065">
    <property type="component" value="Unassembled WGS sequence"/>
</dbReference>
<evidence type="ECO:0000256" key="5">
    <source>
        <dbReference type="SAM" id="MobiDB-lite"/>
    </source>
</evidence>
<dbReference type="Pfam" id="PF00072">
    <property type="entry name" value="Response_reg"/>
    <property type="match status" value="1"/>
</dbReference>
<feature type="region of interest" description="Disordered" evidence="5">
    <location>
        <begin position="1"/>
        <end position="53"/>
    </location>
</feature>
<evidence type="ECO:0000259" key="6">
    <source>
        <dbReference type="PROSITE" id="PS50043"/>
    </source>
</evidence>
<dbReference type="AlphaFoldDB" id="A0A5M6I7X7"/>
<dbReference type="SUPFAM" id="SSF55874">
    <property type="entry name" value="ATPase domain of HSP90 chaperone/DNA topoisomerase II/histidine kinase"/>
    <property type="match status" value="1"/>
</dbReference>
<dbReference type="PANTHER" id="PTHR44688">
    <property type="entry name" value="DNA-BINDING TRANSCRIPTIONAL ACTIVATOR DEVR_DOSR"/>
    <property type="match status" value="1"/>
</dbReference>
<evidence type="ECO:0000256" key="1">
    <source>
        <dbReference type="ARBA" id="ARBA00023015"/>
    </source>
</evidence>
<dbReference type="Gene3D" id="3.30.565.10">
    <property type="entry name" value="Histidine kinase-like ATPase, C-terminal domain"/>
    <property type="match status" value="1"/>
</dbReference>
<dbReference type="InterPro" id="IPR036890">
    <property type="entry name" value="HATPase_C_sf"/>
</dbReference>
<dbReference type="InterPro" id="IPR036388">
    <property type="entry name" value="WH-like_DNA-bd_sf"/>
</dbReference>
<evidence type="ECO:0000256" key="3">
    <source>
        <dbReference type="ARBA" id="ARBA00023163"/>
    </source>
</evidence>
<accession>A0A5M6I7X7</accession>
<keyword evidence="3" id="KW-0804">Transcription</keyword>
<evidence type="ECO:0000313" key="9">
    <source>
        <dbReference type="Proteomes" id="UP000324065"/>
    </source>
</evidence>
<gene>
    <name evidence="8" type="ORF">F1188_18025</name>
</gene>
<dbReference type="GO" id="GO:0006355">
    <property type="term" value="P:regulation of DNA-templated transcription"/>
    <property type="evidence" value="ECO:0007669"/>
    <property type="project" value="InterPro"/>
</dbReference>
<dbReference type="Pfam" id="PF00196">
    <property type="entry name" value="GerE"/>
    <property type="match status" value="1"/>
</dbReference>
<dbReference type="InterPro" id="IPR000792">
    <property type="entry name" value="Tscrpt_reg_LuxR_C"/>
</dbReference>